<dbReference type="Pfam" id="PF00175">
    <property type="entry name" value="NAD_binding_1"/>
    <property type="match status" value="1"/>
</dbReference>
<dbReference type="SUPFAM" id="SSF52343">
    <property type="entry name" value="Ferredoxin reductase-like, C-terminal NADP-linked domain"/>
    <property type="match status" value="1"/>
</dbReference>
<dbReference type="FunFam" id="3.40.50.80:FF:000019">
    <property type="entry name" value="NADH-cytochrome b5 reductase"/>
    <property type="match status" value="1"/>
</dbReference>
<keyword evidence="4" id="KW-1133">Transmembrane helix</keyword>
<dbReference type="GO" id="GO:0016491">
    <property type="term" value="F:oxidoreductase activity"/>
    <property type="evidence" value="ECO:0007669"/>
    <property type="project" value="InterPro"/>
</dbReference>
<dbReference type="PANTHER" id="PTHR34466">
    <property type="entry name" value="OS11G0129800 PROTEIN"/>
    <property type="match status" value="1"/>
</dbReference>
<dbReference type="PANTHER" id="PTHR34466:SF1">
    <property type="entry name" value="OS06G0609800 PROTEIN"/>
    <property type="match status" value="1"/>
</dbReference>
<evidence type="ECO:0000313" key="10">
    <source>
        <dbReference type="Proteomes" id="UP001177003"/>
    </source>
</evidence>
<evidence type="ECO:0000256" key="4">
    <source>
        <dbReference type="ARBA" id="ARBA00022989"/>
    </source>
</evidence>
<evidence type="ECO:0000256" key="5">
    <source>
        <dbReference type="ARBA" id="ARBA00023136"/>
    </source>
</evidence>
<evidence type="ECO:0000259" key="8">
    <source>
        <dbReference type="Pfam" id="PF00175"/>
    </source>
</evidence>
<evidence type="ECO:0000256" key="2">
    <source>
        <dbReference type="ARBA" id="ARBA00022692"/>
    </source>
</evidence>
<accession>A0AA35YVI1</accession>
<dbReference type="CDD" id="cd06183">
    <property type="entry name" value="cyt_b5_reduct_like"/>
    <property type="match status" value="1"/>
</dbReference>
<protein>
    <recommendedName>
        <fullName evidence="8">Oxidoreductase FAD/NAD(P)-binding domain-containing protein</fullName>
    </recommendedName>
</protein>
<evidence type="ECO:0000256" key="6">
    <source>
        <dbReference type="SAM" id="MobiDB-lite"/>
    </source>
</evidence>
<proteinExistence type="predicted"/>
<feature type="region of interest" description="Disordered" evidence="6">
    <location>
        <begin position="56"/>
        <end position="100"/>
    </location>
</feature>
<evidence type="ECO:0000313" key="9">
    <source>
        <dbReference type="EMBL" id="CAI9281033.1"/>
    </source>
</evidence>
<name>A0AA35YVI1_LACSI</name>
<feature type="compositionally biased region" description="Polar residues" evidence="6">
    <location>
        <begin position="68"/>
        <end position="99"/>
    </location>
</feature>
<feature type="signal peptide" evidence="7">
    <location>
        <begin position="1"/>
        <end position="15"/>
    </location>
</feature>
<evidence type="ECO:0000256" key="1">
    <source>
        <dbReference type="ARBA" id="ARBA00004294"/>
    </source>
</evidence>
<dbReference type="AlphaFoldDB" id="A0AA35YVI1"/>
<comment type="subcellular location">
    <subcellularLocation>
        <location evidence="1">Mitochondrion outer membrane</location>
    </subcellularLocation>
</comment>
<evidence type="ECO:0000256" key="7">
    <source>
        <dbReference type="SAM" id="SignalP"/>
    </source>
</evidence>
<dbReference type="EMBL" id="OX465080">
    <property type="protein sequence ID" value="CAI9281033.1"/>
    <property type="molecule type" value="Genomic_DNA"/>
</dbReference>
<dbReference type="Gene3D" id="3.40.50.80">
    <property type="entry name" value="Nucleotide-binding domain of ferredoxin-NADP reductase (FNR) module"/>
    <property type="match status" value="1"/>
</dbReference>
<dbReference type="InterPro" id="IPR001433">
    <property type="entry name" value="OxRdtase_FAD/NAD-bd"/>
</dbReference>
<evidence type="ECO:0000256" key="3">
    <source>
        <dbReference type="ARBA" id="ARBA00022787"/>
    </source>
</evidence>
<keyword evidence="7" id="KW-0732">Signal</keyword>
<keyword evidence="3" id="KW-1000">Mitochondrion outer membrane</keyword>
<reference evidence="9" key="1">
    <citation type="submission" date="2023-04" db="EMBL/GenBank/DDBJ databases">
        <authorList>
            <person name="Vijverberg K."/>
            <person name="Xiong W."/>
            <person name="Schranz E."/>
        </authorList>
    </citation>
    <scope>NUCLEOTIDE SEQUENCE</scope>
</reference>
<sequence>MVFFIIIPFLGMASCSVEKYTSITIRTNLIEPRCCSSLFSRPEWLPVLNHSTGPLMLPGSGPGPAHSSLGSSNSVHGTNLPSASSPLNPAVRNGNQSSVPPKPPIFDPLDSSSTLFLTCFFPTSFPHLLVVDHELVEKYKVVRAILENPSDKTKVHLIYANVTSDDILLKAKLEGRTSNYPDHFKVYYVLNQPPEGWTGGVGFVSKEMIQDHLPGHSSNIKGKYPGCAHFAIRGGCTVSITEYQLPRSNDRRRMYKRLNEEAERYLEDFISIIKDSKFSSFDGERSDTSSTLVGATKPIQNSSPCHVDVVAGMKSVPVEMEGVNLPWLKWNDTDVVPSTPIIQTPKTLKPKLWDPYQNLELIQEQQGNNHGSWDPPVHDKSVASTYIREREIHYGCLDMNKYLELQKNEQLMFDRWRERNVIRSGGLLLSGVLVKIFSGNSQLDMNHVGMGAAILGMQAPVGFLVDKDLTTSATPYYQGQLQCQRTPRFLRRLEVSLFYQGCTMVSIHIAVYLFEIASPIKNSDLELFSLPALYGANINHLILYGEWWSLLTPMFLVQD</sequence>
<gene>
    <name evidence="9" type="ORF">LSALG_LOCUS20750</name>
</gene>
<dbReference type="Proteomes" id="UP001177003">
    <property type="component" value="Chromosome 4"/>
</dbReference>
<keyword evidence="5" id="KW-0472">Membrane</keyword>
<feature type="chain" id="PRO_5041395294" description="Oxidoreductase FAD/NAD(P)-binding domain-containing protein" evidence="7">
    <location>
        <begin position="16"/>
        <end position="559"/>
    </location>
</feature>
<keyword evidence="3" id="KW-0496">Mitochondrion</keyword>
<feature type="domain" description="Oxidoreductase FAD/NAD(P)-binding" evidence="8">
    <location>
        <begin position="139"/>
        <end position="215"/>
    </location>
</feature>
<dbReference type="GO" id="GO:0005741">
    <property type="term" value="C:mitochondrial outer membrane"/>
    <property type="evidence" value="ECO:0007669"/>
    <property type="project" value="UniProtKB-SubCell"/>
</dbReference>
<dbReference type="InterPro" id="IPR039261">
    <property type="entry name" value="FNR_nucleotide-bd"/>
</dbReference>
<organism evidence="9 10">
    <name type="scientific">Lactuca saligna</name>
    <name type="common">Willowleaf lettuce</name>
    <dbReference type="NCBI Taxonomy" id="75948"/>
    <lineage>
        <taxon>Eukaryota</taxon>
        <taxon>Viridiplantae</taxon>
        <taxon>Streptophyta</taxon>
        <taxon>Embryophyta</taxon>
        <taxon>Tracheophyta</taxon>
        <taxon>Spermatophyta</taxon>
        <taxon>Magnoliopsida</taxon>
        <taxon>eudicotyledons</taxon>
        <taxon>Gunneridae</taxon>
        <taxon>Pentapetalae</taxon>
        <taxon>asterids</taxon>
        <taxon>campanulids</taxon>
        <taxon>Asterales</taxon>
        <taxon>Asteraceae</taxon>
        <taxon>Cichorioideae</taxon>
        <taxon>Cichorieae</taxon>
        <taxon>Lactucinae</taxon>
        <taxon>Lactuca</taxon>
    </lineage>
</organism>
<keyword evidence="2" id="KW-0812">Transmembrane</keyword>
<keyword evidence="10" id="KW-1185">Reference proteome</keyword>